<protein>
    <recommendedName>
        <fullName evidence="2">UPF0145 protein GGR30_002095</fullName>
    </recommendedName>
</protein>
<proteinExistence type="inferred from homology"/>
<dbReference type="HAMAP" id="MF_00338">
    <property type="entry name" value="UPF0145"/>
    <property type="match status" value="1"/>
</dbReference>
<gene>
    <name evidence="4" type="ORF">GGR30_002095</name>
</gene>
<dbReference type="RefSeq" id="WP_183485949.1">
    <property type="nucleotide sequence ID" value="NZ_JACIDZ010000006.1"/>
</dbReference>
<evidence type="ECO:0000256" key="3">
    <source>
        <dbReference type="SAM" id="Phobius"/>
    </source>
</evidence>
<dbReference type="AlphaFoldDB" id="A0A7W6KJ25"/>
<comment type="caution">
    <text evidence="4">The sequence shown here is derived from an EMBL/GenBank/DDBJ whole genome shotgun (WGS) entry which is preliminary data.</text>
</comment>
<keyword evidence="3" id="KW-1133">Transmembrane helix</keyword>
<organism evidence="4 5">
    <name type="scientific">Martelella radicis</name>
    <dbReference type="NCBI Taxonomy" id="1397476"/>
    <lineage>
        <taxon>Bacteria</taxon>
        <taxon>Pseudomonadati</taxon>
        <taxon>Pseudomonadota</taxon>
        <taxon>Alphaproteobacteria</taxon>
        <taxon>Hyphomicrobiales</taxon>
        <taxon>Aurantimonadaceae</taxon>
        <taxon>Martelella</taxon>
    </lineage>
</organism>
<dbReference type="InterPro" id="IPR035439">
    <property type="entry name" value="UPF0145_dom_sf"/>
</dbReference>
<dbReference type="InterPro" id="IPR002765">
    <property type="entry name" value="UPF0145_YbjQ-like"/>
</dbReference>
<sequence>MAKCRKCGDAIPFMDNRYSGLCSKCYTEKERRIHQALDSVNAKRDSAIIDEYRSTGQIADRSNMPKALFDEILDSLILTNGESVPGREVSQVIDIVGAEVAYGLNFFKDIANSMRDLVGGRSDTIQRATSDGRQACLDEIRSKAARLEADAVISVRFEFSQLNLGVGTSGIFLIVATGTAVKLKR</sequence>
<comment type="similarity">
    <text evidence="1 2">Belongs to the UPF0145 family.</text>
</comment>
<dbReference type="Proteomes" id="UP000530571">
    <property type="component" value="Unassembled WGS sequence"/>
</dbReference>
<evidence type="ECO:0000256" key="2">
    <source>
        <dbReference type="HAMAP-Rule" id="MF_00338"/>
    </source>
</evidence>
<dbReference type="Pfam" id="PF01906">
    <property type="entry name" value="YbjQ_1"/>
    <property type="match status" value="1"/>
</dbReference>
<keyword evidence="5" id="KW-1185">Reference proteome</keyword>
<dbReference type="EMBL" id="JACIDZ010000006">
    <property type="protein sequence ID" value="MBB4122166.1"/>
    <property type="molecule type" value="Genomic_DNA"/>
</dbReference>
<evidence type="ECO:0000256" key="1">
    <source>
        <dbReference type="ARBA" id="ARBA00010751"/>
    </source>
</evidence>
<accession>A0A7W6KJ25</accession>
<keyword evidence="3" id="KW-0472">Membrane</keyword>
<reference evidence="4 5" key="1">
    <citation type="submission" date="2020-08" db="EMBL/GenBank/DDBJ databases">
        <title>Genomic Encyclopedia of Type Strains, Phase IV (KMG-IV): sequencing the most valuable type-strain genomes for metagenomic binning, comparative biology and taxonomic classification.</title>
        <authorList>
            <person name="Goeker M."/>
        </authorList>
    </citation>
    <scope>NUCLEOTIDE SEQUENCE [LARGE SCALE GENOMIC DNA]</scope>
    <source>
        <strain evidence="4 5">DSM 28101</strain>
    </source>
</reference>
<dbReference type="SUPFAM" id="SSF117782">
    <property type="entry name" value="YbjQ-like"/>
    <property type="match status" value="1"/>
</dbReference>
<dbReference type="PANTHER" id="PTHR34068:SF1">
    <property type="entry name" value="UPF0145 PROTEIN YBJQ"/>
    <property type="match status" value="1"/>
</dbReference>
<keyword evidence="3" id="KW-0812">Transmembrane</keyword>
<dbReference type="PANTHER" id="PTHR34068">
    <property type="entry name" value="UPF0145 PROTEIN YBJQ"/>
    <property type="match status" value="1"/>
</dbReference>
<evidence type="ECO:0000313" key="5">
    <source>
        <dbReference type="Proteomes" id="UP000530571"/>
    </source>
</evidence>
<feature type="transmembrane region" description="Helical" evidence="3">
    <location>
        <begin position="162"/>
        <end position="181"/>
    </location>
</feature>
<name>A0A7W6KJ25_9HYPH</name>
<dbReference type="Gene3D" id="3.30.110.70">
    <property type="entry name" value="Hypothetical protein apc22750. Chain B"/>
    <property type="match status" value="1"/>
</dbReference>
<evidence type="ECO:0000313" key="4">
    <source>
        <dbReference type="EMBL" id="MBB4122166.1"/>
    </source>
</evidence>